<dbReference type="EMBL" id="JANIEX010000254">
    <property type="protein sequence ID" value="KAJ3570107.1"/>
    <property type="molecule type" value="Genomic_DNA"/>
</dbReference>
<keyword evidence="2" id="KW-0472">Membrane</keyword>
<keyword evidence="4" id="KW-1185">Reference proteome</keyword>
<dbReference type="AlphaFoldDB" id="A0AAD5VX18"/>
<evidence type="ECO:0000313" key="3">
    <source>
        <dbReference type="EMBL" id="KAJ3570107.1"/>
    </source>
</evidence>
<evidence type="ECO:0000313" key="4">
    <source>
        <dbReference type="Proteomes" id="UP001213000"/>
    </source>
</evidence>
<accession>A0AAD5VX18</accession>
<name>A0AAD5VX18_9AGAR</name>
<feature type="transmembrane region" description="Helical" evidence="2">
    <location>
        <begin position="175"/>
        <end position="193"/>
    </location>
</feature>
<feature type="transmembrane region" description="Helical" evidence="2">
    <location>
        <begin position="138"/>
        <end position="155"/>
    </location>
</feature>
<feature type="compositionally biased region" description="Low complexity" evidence="1">
    <location>
        <begin position="74"/>
        <end position="103"/>
    </location>
</feature>
<keyword evidence="2" id="KW-1133">Transmembrane helix</keyword>
<feature type="region of interest" description="Disordered" evidence="1">
    <location>
        <begin position="289"/>
        <end position="314"/>
    </location>
</feature>
<keyword evidence="2" id="KW-0812">Transmembrane</keyword>
<reference evidence="3" key="1">
    <citation type="submission" date="2022-07" db="EMBL/GenBank/DDBJ databases">
        <title>Genome Sequence of Leucocoprinus birnbaumii.</title>
        <authorList>
            <person name="Buettner E."/>
        </authorList>
    </citation>
    <scope>NUCLEOTIDE SEQUENCE</scope>
    <source>
        <strain evidence="3">VT141</strain>
    </source>
</reference>
<feature type="region of interest" description="Disordered" evidence="1">
    <location>
        <begin position="1"/>
        <end position="103"/>
    </location>
</feature>
<sequence length="344" mass="37663">METSVAGPSQPVIEREGGSSPPRPQAGPLPRKRGEIGYVEGQDAEERSGSSSPDVVLPARHPADRDVEQGAVETTDQPTASTQATTPPTTTSETASTVDSVSASKQKGRQLLGLFKCKCNHTNPTKVAGIQLPTLTRFILQVLVLAGTIVGWVFVTRFLTTTNEDGNTPGGPSSTIFMHVIFSIASLGQLLLLERRIFRMRAERYSYLHPGEVLPSFRNRHRVPDDIIALSPWNRPPLPTYAAILAESGRGTGDVEDNAIAQQPPPAYGNTRGSTFLLSGFLNEEQRLQRPASVHSASSVIDRPKSYTSRDDEWEEIQNAERARRLEETLAKLERSVSRSSRER</sequence>
<organism evidence="3 4">
    <name type="scientific">Leucocoprinus birnbaumii</name>
    <dbReference type="NCBI Taxonomy" id="56174"/>
    <lineage>
        <taxon>Eukaryota</taxon>
        <taxon>Fungi</taxon>
        <taxon>Dikarya</taxon>
        <taxon>Basidiomycota</taxon>
        <taxon>Agaricomycotina</taxon>
        <taxon>Agaricomycetes</taxon>
        <taxon>Agaricomycetidae</taxon>
        <taxon>Agaricales</taxon>
        <taxon>Agaricineae</taxon>
        <taxon>Agaricaceae</taxon>
        <taxon>Leucocoprinus</taxon>
    </lineage>
</organism>
<gene>
    <name evidence="3" type="ORF">NP233_g4619</name>
</gene>
<evidence type="ECO:0000256" key="1">
    <source>
        <dbReference type="SAM" id="MobiDB-lite"/>
    </source>
</evidence>
<evidence type="ECO:0000256" key="2">
    <source>
        <dbReference type="SAM" id="Phobius"/>
    </source>
</evidence>
<proteinExistence type="predicted"/>
<feature type="compositionally biased region" description="Basic and acidic residues" evidence="1">
    <location>
        <begin position="302"/>
        <end position="311"/>
    </location>
</feature>
<protein>
    <submittedName>
        <fullName evidence="3">Uncharacterized protein</fullName>
    </submittedName>
</protein>
<dbReference type="Proteomes" id="UP001213000">
    <property type="component" value="Unassembled WGS sequence"/>
</dbReference>
<comment type="caution">
    <text evidence="3">The sequence shown here is derived from an EMBL/GenBank/DDBJ whole genome shotgun (WGS) entry which is preliminary data.</text>
</comment>